<evidence type="ECO:0000313" key="3">
    <source>
        <dbReference type="Proteomes" id="UP001168877"/>
    </source>
</evidence>
<sequence length="338" mass="36963">MEESSDPISGDWFNKILGLNSKSAASLDSVHEVSSGASEEGEWGLVERCQSQPNRLEVRKEVFDGVSEKKAKMGVGSGMNRSVRVPIPRTQNLKSKALGITCRVAEKGKARWIRKPKSKTIRFPFCKKGIRIGGDKSVRASFNSSVESSSSDEETEGRCLMRSGVGECYKAKINEPCNDKVIGPSEDGPGGLGKQQVKGGSSPKAHITLGLIEEGFVSPITDCITGNLMLATERCKGQGIDLCIDLRDQDSSSSDDIAHSREQSSSQDTVVDETQFDENGKVQRTVTKKQRRKGTESSIKTHPMLTRRANANSGLENKKVMWNLEVEIAKLIEKRMAI</sequence>
<comment type="caution">
    <text evidence="2">The sequence shown here is derived from an EMBL/GenBank/DDBJ whole genome shotgun (WGS) entry which is preliminary data.</text>
</comment>
<keyword evidence="3" id="KW-1185">Reference proteome</keyword>
<feature type="region of interest" description="Disordered" evidence="1">
    <location>
        <begin position="180"/>
        <end position="200"/>
    </location>
</feature>
<dbReference type="AlphaFoldDB" id="A0AA39SSB7"/>
<accession>A0AA39SSB7</accession>
<evidence type="ECO:0000256" key="1">
    <source>
        <dbReference type="SAM" id="MobiDB-lite"/>
    </source>
</evidence>
<dbReference type="Proteomes" id="UP001168877">
    <property type="component" value="Unassembled WGS sequence"/>
</dbReference>
<name>A0AA39SSB7_ACESA</name>
<organism evidence="2 3">
    <name type="scientific">Acer saccharum</name>
    <name type="common">Sugar maple</name>
    <dbReference type="NCBI Taxonomy" id="4024"/>
    <lineage>
        <taxon>Eukaryota</taxon>
        <taxon>Viridiplantae</taxon>
        <taxon>Streptophyta</taxon>
        <taxon>Embryophyta</taxon>
        <taxon>Tracheophyta</taxon>
        <taxon>Spermatophyta</taxon>
        <taxon>Magnoliopsida</taxon>
        <taxon>eudicotyledons</taxon>
        <taxon>Gunneridae</taxon>
        <taxon>Pentapetalae</taxon>
        <taxon>rosids</taxon>
        <taxon>malvids</taxon>
        <taxon>Sapindales</taxon>
        <taxon>Sapindaceae</taxon>
        <taxon>Hippocastanoideae</taxon>
        <taxon>Acereae</taxon>
        <taxon>Acer</taxon>
    </lineage>
</organism>
<reference evidence="2" key="1">
    <citation type="journal article" date="2022" name="Plant J.">
        <title>Strategies of tolerance reflected in two North American maple genomes.</title>
        <authorList>
            <person name="McEvoy S.L."/>
            <person name="Sezen U.U."/>
            <person name="Trouern-Trend A."/>
            <person name="McMahon S.M."/>
            <person name="Schaberg P.G."/>
            <person name="Yang J."/>
            <person name="Wegrzyn J.L."/>
            <person name="Swenson N.G."/>
        </authorList>
    </citation>
    <scope>NUCLEOTIDE SEQUENCE</scope>
    <source>
        <strain evidence="2">NS2018</strain>
    </source>
</reference>
<proteinExistence type="predicted"/>
<gene>
    <name evidence="2" type="ORF">LWI29_013011</name>
</gene>
<feature type="compositionally biased region" description="Basic and acidic residues" evidence="1">
    <location>
        <begin position="251"/>
        <end position="262"/>
    </location>
</feature>
<protein>
    <submittedName>
        <fullName evidence="2">Uncharacterized protein</fullName>
    </submittedName>
</protein>
<evidence type="ECO:0000313" key="2">
    <source>
        <dbReference type="EMBL" id="KAK0596123.1"/>
    </source>
</evidence>
<feature type="region of interest" description="Disordered" evidence="1">
    <location>
        <begin position="251"/>
        <end position="298"/>
    </location>
</feature>
<reference evidence="2" key="2">
    <citation type="submission" date="2023-06" db="EMBL/GenBank/DDBJ databases">
        <authorList>
            <person name="Swenson N.G."/>
            <person name="Wegrzyn J.L."/>
            <person name="Mcevoy S.L."/>
        </authorList>
    </citation>
    <scope>NUCLEOTIDE SEQUENCE</scope>
    <source>
        <strain evidence="2">NS2018</strain>
        <tissue evidence="2">Leaf</tissue>
    </source>
</reference>
<dbReference type="EMBL" id="JAUESC010000004">
    <property type="protein sequence ID" value="KAK0596123.1"/>
    <property type="molecule type" value="Genomic_DNA"/>
</dbReference>